<dbReference type="Pfam" id="PF04046">
    <property type="entry name" value="PSP"/>
    <property type="match status" value="1"/>
</dbReference>
<evidence type="ECO:0000256" key="2">
    <source>
        <dbReference type="ARBA" id="ARBA00022723"/>
    </source>
</evidence>
<accession>A0AA38PF15</accession>
<keyword evidence="2" id="KW-0479">Metal-binding</keyword>
<protein>
    <recommendedName>
        <fullName evidence="7">PSP proline-rich domain-containing protein</fullName>
    </recommendedName>
</protein>
<dbReference type="GO" id="GO:0008270">
    <property type="term" value="F:zinc ion binding"/>
    <property type="evidence" value="ECO:0007669"/>
    <property type="project" value="UniProtKB-KW"/>
</dbReference>
<dbReference type="InterPro" id="IPR052115">
    <property type="entry name" value="NEXT_complex_subunit_ZCCHC8"/>
</dbReference>
<feature type="compositionally biased region" description="Acidic residues" evidence="6">
    <location>
        <begin position="380"/>
        <end position="391"/>
    </location>
</feature>
<dbReference type="PANTHER" id="PTHR13316">
    <property type="entry name" value="ZINC FINGER, CCHC DOMAIN CONTAINING 8"/>
    <property type="match status" value="1"/>
</dbReference>
<dbReference type="GO" id="GO:0003723">
    <property type="term" value="F:RNA binding"/>
    <property type="evidence" value="ECO:0007669"/>
    <property type="project" value="TreeGrafter"/>
</dbReference>
<feature type="compositionally biased region" description="Polar residues" evidence="6">
    <location>
        <begin position="359"/>
        <end position="374"/>
    </location>
</feature>
<feature type="region of interest" description="Disordered" evidence="6">
    <location>
        <begin position="325"/>
        <end position="391"/>
    </location>
</feature>
<keyword evidence="3" id="KW-0863">Zinc-finger</keyword>
<evidence type="ECO:0000256" key="4">
    <source>
        <dbReference type="ARBA" id="ARBA00022833"/>
    </source>
</evidence>
<keyword evidence="4" id="KW-0862">Zinc</keyword>
<reference evidence="8" key="1">
    <citation type="submission" date="2022-08" db="EMBL/GenBank/DDBJ databases">
        <authorList>
            <consortium name="DOE Joint Genome Institute"/>
            <person name="Min B."/>
            <person name="Riley R."/>
            <person name="Sierra-Patev S."/>
            <person name="Naranjo-Ortiz M."/>
            <person name="Looney B."/>
            <person name="Konkel Z."/>
            <person name="Slot J.C."/>
            <person name="Sakamoto Y."/>
            <person name="Steenwyk J.L."/>
            <person name="Rokas A."/>
            <person name="Carro J."/>
            <person name="Camarero S."/>
            <person name="Ferreira P."/>
            <person name="Molpeceres G."/>
            <person name="Ruiz-Duenas F.J."/>
            <person name="Serrano A."/>
            <person name="Henrissat B."/>
            <person name="Drula E."/>
            <person name="Hughes K.W."/>
            <person name="Mata J.L."/>
            <person name="Ishikawa N.K."/>
            <person name="Vargas-Isla R."/>
            <person name="Ushijima S."/>
            <person name="Smith C.A."/>
            <person name="Ahrendt S."/>
            <person name="Andreopoulos W."/>
            <person name="He G."/>
            <person name="Labutti K."/>
            <person name="Lipzen A."/>
            <person name="Ng V."/>
            <person name="Sandor L."/>
            <person name="Barry K."/>
            <person name="Martinez A.T."/>
            <person name="Xiao Y."/>
            <person name="Gibbons J.G."/>
            <person name="Terashima K."/>
            <person name="Hibbett D.S."/>
            <person name="Grigoriev I.V."/>
        </authorList>
    </citation>
    <scope>NUCLEOTIDE SEQUENCE</scope>
    <source>
        <strain evidence="8">TFB9207</strain>
    </source>
</reference>
<comment type="caution">
    <text evidence="8">The sequence shown here is derived from an EMBL/GenBank/DDBJ whole genome shotgun (WGS) entry which is preliminary data.</text>
</comment>
<dbReference type="EMBL" id="MU806030">
    <property type="protein sequence ID" value="KAJ3841732.1"/>
    <property type="molecule type" value="Genomic_DNA"/>
</dbReference>
<gene>
    <name evidence="8" type="ORF">F5878DRAFT_707966</name>
</gene>
<organism evidence="8 9">
    <name type="scientific">Lentinula raphanica</name>
    <dbReference type="NCBI Taxonomy" id="153919"/>
    <lineage>
        <taxon>Eukaryota</taxon>
        <taxon>Fungi</taxon>
        <taxon>Dikarya</taxon>
        <taxon>Basidiomycota</taxon>
        <taxon>Agaricomycotina</taxon>
        <taxon>Agaricomycetes</taxon>
        <taxon>Agaricomycetidae</taxon>
        <taxon>Agaricales</taxon>
        <taxon>Marasmiineae</taxon>
        <taxon>Omphalotaceae</taxon>
        <taxon>Lentinula</taxon>
    </lineage>
</organism>
<evidence type="ECO:0000256" key="3">
    <source>
        <dbReference type="ARBA" id="ARBA00022771"/>
    </source>
</evidence>
<keyword evidence="5" id="KW-0539">Nucleus</keyword>
<keyword evidence="9" id="KW-1185">Reference proteome</keyword>
<comment type="subcellular location">
    <subcellularLocation>
        <location evidence="1">Nucleus</location>
    </subcellularLocation>
</comment>
<name>A0AA38PF15_9AGAR</name>
<dbReference type="AlphaFoldDB" id="A0AA38PF15"/>
<evidence type="ECO:0000313" key="9">
    <source>
        <dbReference type="Proteomes" id="UP001163846"/>
    </source>
</evidence>
<dbReference type="GO" id="GO:0071013">
    <property type="term" value="C:catalytic step 2 spliceosome"/>
    <property type="evidence" value="ECO:0007669"/>
    <property type="project" value="TreeGrafter"/>
</dbReference>
<evidence type="ECO:0000259" key="7">
    <source>
        <dbReference type="Pfam" id="PF04046"/>
    </source>
</evidence>
<evidence type="ECO:0000256" key="5">
    <source>
        <dbReference type="ARBA" id="ARBA00023242"/>
    </source>
</evidence>
<dbReference type="Proteomes" id="UP001163846">
    <property type="component" value="Unassembled WGS sequence"/>
</dbReference>
<proteinExistence type="predicted"/>
<feature type="region of interest" description="Disordered" evidence="6">
    <location>
        <begin position="239"/>
        <end position="259"/>
    </location>
</feature>
<evidence type="ECO:0000256" key="6">
    <source>
        <dbReference type="SAM" id="MobiDB-lite"/>
    </source>
</evidence>
<evidence type="ECO:0000313" key="8">
    <source>
        <dbReference type="EMBL" id="KAJ3841732.1"/>
    </source>
</evidence>
<sequence>MEGTSNQGSEVEALGSTEYTGARRLSEIESETDYSAFYAALPSEYLFFKDISLEQEDYSGNWGIYSRSTDDVLGVTPEVPVEPEDSYNEFRVPRCFNCGSPEHLVASCLEPRDRDLVSLARQMRELYYEVYRRDRIGGDFTGRIYSVEEWRSKRLAWIDQFNPGEIKGPDLREALGIYEDKDDGQAQEWLRKMAVWGYPPGWVNSRDPKELMREHVQNDHMDDLEAIRHPFYLYHGEDDGDDEAVVGPSKSDSDVSTVDSVNATVPRRWASYPPLRFSSSLLPVYTNRPLPPAGVRMQSFEYNPLPSAGSKINPFEYDPFSPLLSYPPPPSVRPPPLPPIQPPSPPTEPPPPLPPSSPHFQPTNSATFSTQMSELSAIEYESDMDISDDDD</sequence>
<evidence type="ECO:0000256" key="1">
    <source>
        <dbReference type="ARBA" id="ARBA00004123"/>
    </source>
</evidence>
<feature type="domain" description="PSP proline-rich" evidence="7">
    <location>
        <begin position="169"/>
        <end position="205"/>
    </location>
</feature>
<feature type="compositionally biased region" description="Pro residues" evidence="6">
    <location>
        <begin position="325"/>
        <end position="357"/>
    </location>
</feature>
<dbReference type="PANTHER" id="PTHR13316:SF0">
    <property type="entry name" value="ZINC FINGER CCHC DOMAIN-CONTAINING PROTEIN 8"/>
    <property type="match status" value="1"/>
</dbReference>
<dbReference type="InterPro" id="IPR006568">
    <property type="entry name" value="PSP_pro-rich"/>
</dbReference>